<gene>
    <name evidence="1" type="ORF">B4102_2273</name>
</gene>
<sequence>MYTTALLPDISKSSPPNRKRFLFVIQSNVYACTKKIEQVGQEKNTFTNDRLFFSFTHSYLKIVEER</sequence>
<dbReference type="AlphaFoldDB" id="A0A150LFS8"/>
<comment type="caution">
    <text evidence="1">The sequence shown here is derived from an EMBL/GenBank/DDBJ whole genome shotgun (WGS) entry which is preliminary data.</text>
</comment>
<accession>A0A150LFS8</accession>
<organism evidence="1 2">
    <name type="scientific">Heyndrickxia sporothermodurans</name>
    <dbReference type="NCBI Taxonomy" id="46224"/>
    <lineage>
        <taxon>Bacteria</taxon>
        <taxon>Bacillati</taxon>
        <taxon>Bacillota</taxon>
        <taxon>Bacilli</taxon>
        <taxon>Bacillales</taxon>
        <taxon>Bacillaceae</taxon>
        <taxon>Heyndrickxia</taxon>
    </lineage>
</organism>
<reference evidence="1 2" key="1">
    <citation type="submission" date="2016-01" db="EMBL/GenBank/DDBJ databases">
        <title>Genome Sequences of Twelve Sporeforming Bacillus Species Isolated from Foods.</title>
        <authorList>
            <person name="Berendsen E.M."/>
            <person name="Wells-Bennik M.H."/>
            <person name="Krawcyk A.O."/>
            <person name="De Jong A."/>
            <person name="Holsappel S."/>
            <person name="Eijlander R.T."/>
            <person name="Kuipers O.P."/>
        </authorList>
    </citation>
    <scope>NUCLEOTIDE SEQUENCE [LARGE SCALE GENOMIC DNA]</scope>
    <source>
        <strain evidence="1 2">B4102</strain>
    </source>
</reference>
<evidence type="ECO:0000313" key="1">
    <source>
        <dbReference type="EMBL" id="KYD11090.1"/>
    </source>
</evidence>
<proteinExistence type="predicted"/>
<dbReference type="STRING" id="46224.B4102_2273"/>
<name>A0A150LFS8_9BACI</name>
<evidence type="ECO:0000313" key="2">
    <source>
        <dbReference type="Proteomes" id="UP000075666"/>
    </source>
</evidence>
<protein>
    <submittedName>
        <fullName evidence="1">Uncharacterized protein</fullName>
    </submittedName>
</protein>
<dbReference type="Proteomes" id="UP000075666">
    <property type="component" value="Unassembled WGS sequence"/>
</dbReference>
<keyword evidence="2" id="KW-1185">Reference proteome</keyword>
<dbReference type="EMBL" id="LQYN01000009">
    <property type="protein sequence ID" value="KYD11090.1"/>
    <property type="molecule type" value="Genomic_DNA"/>
</dbReference>